<dbReference type="Proteomes" id="UP001431783">
    <property type="component" value="Unassembled WGS sequence"/>
</dbReference>
<protein>
    <recommendedName>
        <fullName evidence="8">Phosphatase and actin regulator</fullName>
    </recommendedName>
</protein>
<feature type="region of interest" description="Disordered" evidence="5">
    <location>
        <begin position="626"/>
        <end position="645"/>
    </location>
</feature>
<evidence type="ECO:0008006" key="8">
    <source>
        <dbReference type="Google" id="ProtNLM"/>
    </source>
</evidence>
<comment type="similarity">
    <text evidence="1">Belongs to the phosphatase and actin regulator family.</text>
</comment>
<evidence type="ECO:0000256" key="5">
    <source>
        <dbReference type="SAM" id="MobiDB-lite"/>
    </source>
</evidence>
<evidence type="ECO:0000256" key="1">
    <source>
        <dbReference type="ARBA" id="ARBA00009795"/>
    </source>
</evidence>
<feature type="region of interest" description="Disordered" evidence="5">
    <location>
        <begin position="149"/>
        <end position="196"/>
    </location>
</feature>
<feature type="region of interest" description="Disordered" evidence="5">
    <location>
        <begin position="483"/>
        <end position="511"/>
    </location>
</feature>
<feature type="compositionally biased region" description="Pro residues" evidence="5">
    <location>
        <begin position="346"/>
        <end position="358"/>
    </location>
</feature>
<dbReference type="Gene3D" id="6.10.140.1750">
    <property type="match status" value="1"/>
</dbReference>
<proteinExistence type="inferred from homology"/>
<dbReference type="PANTHER" id="PTHR12751">
    <property type="entry name" value="PHOSPHATASE AND ACTIN REGULATOR PHACTR"/>
    <property type="match status" value="1"/>
</dbReference>
<feature type="compositionally biased region" description="Basic and acidic residues" evidence="5">
    <location>
        <begin position="296"/>
        <end position="305"/>
    </location>
</feature>
<accession>A0AAW1UAI3</accession>
<dbReference type="AlphaFoldDB" id="A0AAW1UAI3"/>
<keyword evidence="3" id="KW-0009">Actin-binding</keyword>
<dbReference type="SMART" id="SM00707">
    <property type="entry name" value="RPEL"/>
    <property type="match status" value="3"/>
</dbReference>
<feature type="compositionally biased region" description="Polar residues" evidence="5">
    <location>
        <begin position="182"/>
        <end position="191"/>
    </location>
</feature>
<feature type="compositionally biased region" description="Low complexity" evidence="5">
    <location>
        <begin position="149"/>
        <end position="165"/>
    </location>
</feature>
<evidence type="ECO:0000313" key="7">
    <source>
        <dbReference type="Proteomes" id="UP001431783"/>
    </source>
</evidence>
<dbReference type="GO" id="GO:0003779">
    <property type="term" value="F:actin binding"/>
    <property type="evidence" value="ECO:0007669"/>
    <property type="project" value="UniProtKB-KW"/>
</dbReference>
<dbReference type="PANTHER" id="PTHR12751:SF18">
    <property type="entry name" value="PHOSPHATASE AND ACTIN REGULATOR 1"/>
    <property type="match status" value="1"/>
</dbReference>
<evidence type="ECO:0000256" key="4">
    <source>
        <dbReference type="PROSITE-ProRule" id="PRU00401"/>
    </source>
</evidence>
<dbReference type="GO" id="GO:0030036">
    <property type="term" value="P:actin cytoskeleton organization"/>
    <property type="evidence" value="ECO:0007669"/>
    <property type="project" value="TreeGrafter"/>
</dbReference>
<name>A0AAW1UAI3_9CUCU</name>
<evidence type="ECO:0000256" key="2">
    <source>
        <dbReference type="ARBA" id="ARBA00022737"/>
    </source>
</evidence>
<feature type="repeat" description="RPEL" evidence="4">
    <location>
        <begin position="124"/>
        <end position="149"/>
    </location>
</feature>
<keyword evidence="7" id="KW-1185">Reference proteome</keyword>
<keyword evidence="2" id="KW-0677">Repeat</keyword>
<reference evidence="6 7" key="1">
    <citation type="submission" date="2023-03" db="EMBL/GenBank/DDBJ databases">
        <title>Genome insight into feeding habits of ladybird beetles.</title>
        <authorList>
            <person name="Li H.-S."/>
            <person name="Huang Y.-H."/>
            <person name="Pang H."/>
        </authorList>
    </citation>
    <scope>NUCLEOTIDE SEQUENCE [LARGE SCALE GENOMIC DNA]</scope>
    <source>
        <strain evidence="6">SYSU_2023b</strain>
        <tissue evidence="6">Whole body</tissue>
    </source>
</reference>
<feature type="compositionally biased region" description="Basic and acidic residues" evidence="5">
    <location>
        <begin position="626"/>
        <end position="638"/>
    </location>
</feature>
<feature type="compositionally biased region" description="Polar residues" evidence="5">
    <location>
        <begin position="166"/>
        <end position="175"/>
    </location>
</feature>
<dbReference type="InterPro" id="IPR004018">
    <property type="entry name" value="RPEL_repeat"/>
</dbReference>
<gene>
    <name evidence="6" type="ORF">WA026_019397</name>
</gene>
<feature type="compositionally biased region" description="Low complexity" evidence="5">
    <location>
        <begin position="429"/>
        <end position="443"/>
    </location>
</feature>
<dbReference type="PROSITE" id="PS51073">
    <property type="entry name" value="RPEL"/>
    <property type="match status" value="2"/>
</dbReference>
<feature type="repeat" description="RPEL" evidence="4">
    <location>
        <begin position="521"/>
        <end position="546"/>
    </location>
</feature>
<feature type="compositionally biased region" description="Basic and acidic residues" evidence="5">
    <location>
        <begin position="403"/>
        <end position="414"/>
    </location>
</feature>
<dbReference type="EMBL" id="JARQZJ010000043">
    <property type="protein sequence ID" value="KAK9877717.1"/>
    <property type="molecule type" value="Genomic_DNA"/>
</dbReference>
<feature type="compositionally biased region" description="Acidic residues" evidence="5">
    <location>
        <begin position="364"/>
        <end position="375"/>
    </location>
</feature>
<evidence type="ECO:0000256" key="3">
    <source>
        <dbReference type="ARBA" id="ARBA00023203"/>
    </source>
</evidence>
<dbReference type="Pfam" id="PF02755">
    <property type="entry name" value="RPEL"/>
    <property type="match status" value="1"/>
</dbReference>
<sequence>MMTKESPVSPTKMTKTKAVAIVAPQRSNNLDYLNFQEKRELIASSLSISEFLNVGNNTAKELKEATSIIIAKKQNGSAFRNNSLGSGRRTPPLERKSKFSITKLLRPLKWKRKNKSEKLEAISRTLEKKISVRANRDELVQKGILLPESPLSPIESEPEESVPSPCYSTSSVQTTPPLPAQVSHSSNSITVPQGPPPAYSMSPLAMHLLMQMNHQLLQQELIMNPQFAQANAANNNSIEPKKEKTDGLTQNGALSPSCEMPMHVQHSGYDEKPERPNTLGHGKLTRRLLCYHSEHFTESDKDQRSRTPPVHQNMHGDQLSPPPNSSVFILPELPEPPIPLSEIGLIPPPPMSSSPSPMPQRQDYEDDEDEDDDNDIPFNDGDSEEHVSYMFRMPRPDPTIDTSRIDEIPAKEPRFNAMPLKSTLKKKPSNNSTSGTPQSTPTQENRPLPRHGAGDTSSFSSKPVKFSIGLSCTLENKKNTRPFIITEDNSDSDSNDGPINYRDDNGHSSGENSVLKVARKESLSLKLSLRTDRQELINRNILQVQSENERLEAKEAIGARLIRRLSMRPTADEPTVEELKEKKIIRFNDYIEVTQAHDYDRRADKPWTKLTPKDKTAIRKEHNKLKSAEMAVHEESRHLTRFHRP</sequence>
<comment type="caution">
    <text evidence="6">The sequence shown here is derived from an EMBL/GenBank/DDBJ whole genome shotgun (WGS) entry which is preliminary data.</text>
</comment>
<organism evidence="6 7">
    <name type="scientific">Henosepilachna vigintioctopunctata</name>
    <dbReference type="NCBI Taxonomy" id="420089"/>
    <lineage>
        <taxon>Eukaryota</taxon>
        <taxon>Metazoa</taxon>
        <taxon>Ecdysozoa</taxon>
        <taxon>Arthropoda</taxon>
        <taxon>Hexapoda</taxon>
        <taxon>Insecta</taxon>
        <taxon>Pterygota</taxon>
        <taxon>Neoptera</taxon>
        <taxon>Endopterygota</taxon>
        <taxon>Coleoptera</taxon>
        <taxon>Polyphaga</taxon>
        <taxon>Cucujiformia</taxon>
        <taxon>Coccinelloidea</taxon>
        <taxon>Coccinellidae</taxon>
        <taxon>Epilachninae</taxon>
        <taxon>Epilachnini</taxon>
        <taxon>Henosepilachna</taxon>
    </lineage>
</organism>
<evidence type="ECO:0000313" key="6">
    <source>
        <dbReference type="EMBL" id="KAK9877717.1"/>
    </source>
</evidence>
<feature type="region of interest" description="Disordered" evidence="5">
    <location>
        <begin position="296"/>
        <end position="462"/>
    </location>
</feature>